<evidence type="ECO:0000256" key="1">
    <source>
        <dbReference type="ARBA" id="ARBA00005064"/>
    </source>
</evidence>
<dbReference type="InterPro" id="IPR016102">
    <property type="entry name" value="Succinyl-CoA_synth-like"/>
</dbReference>
<dbReference type="PANTHER" id="PTHR11815:SF10">
    <property type="entry name" value="SUCCINATE--COA LIGASE [GDP-FORMING] SUBUNIT BETA, MITOCHONDRIAL"/>
    <property type="match status" value="1"/>
</dbReference>
<evidence type="ECO:0000313" key="12">
    <source>
        <dbReference type="EMBL" id="CAD9198424.1"/>
    </source>
</evidence>
<evidence type="ECO:0000256" key="6">
    <source>
        <dbReference type="ARBA" id="ARBA00022741"/>
    </source>
</evidence>
<evidence type="ECO:0000256" key="9">
    <source>
        <dbReference type="PROSITE-ProRule" id="PRU00409"/>
    </source>
</evidence>
<dbReference type="GO" id="GO:0000287">
    <property type="term" value="F:magnesium ion binding"/>
    <property type="evidence" value="ECO:0007669"/>
    <property type="project" value="UniProtKB-UniRule"/>
</dbReference>
<feature type="binding site" evidence="8">
    <location>
        <position position="294"/>
    </location>
    <ligand>
        <name>substrate</name>
        <note>ligand shared with subunit alpha</note>
    </ligand>
</feature>
<dbReference type="PROSITE" id="PS50975">
    <property type="entry name" value="ATP_GRASP"/>
    <property type="match status" value="1"/>
</dbReference>
<dbReference type="SUPFAM" id="SSF52210">
    <property type="entry name" value="Succinyl-CoA synthetase domains"/>
    <property type="match status" value="1"/>
</dbReference>
<evidence type="ECO:0000256" key="5">
    <source>
        <dbReference type="ARBA" id="ARBA00022723"/>
    </source>
</evidence>
<organism evidence="12">
    <name type="scientific">Tetraselmis chuii</name>
    <dbReference type="NCBI Taxonomy" id="63592"/>
    <lineage>
        <taxon>Eukaryota</taxon>
        <taxon>Viridiplantae</taxon>
        <taxon>Chlorophyta</taxon>
        <taxon>core chlorophytes</taxon>
        <taxon>Chlorodendrophyceae</taxon>
        <taxon>Chlorodendrales</taxon>
        <taxon>Chlorodendraceae</taxon>
        <taxon>Tetraselmis</taxon>
    </lineage>
</organism>
<comment type="pathway">
    <text evidence="1 8">Carbohydrate metabolism; tricarboxylic acid cycle; succinate from succinyl-CoA (ligase route): step 1/1.</text>
</comment>
<name>A0A7S1WYN0_9CHLO</name>
<dbReference type="GO" id="GO:0042709">
    <property type="term" value="C:succinate-CoA ligase complex"/>
    <property type="evidence" value="ECO:0007669"/>
    <property type="project" value="TreeGrafter"/>
</dbReference>
<dbReference type="PANTHER" id="PTHR11815">
    <property type="entry name" value="SUCCINYL-COA SYNTHETASE BETA CHAIN"/>
    <property type="match status" value="1"/>
</dbReference>
<dbReference type="Gene3D" id="3.30.1490.20">
    <property type="entry name" value="ATP-grasp fold, A domain"/>
    <property type="match status" value="1"/>
</dbReference>
<dbReference type="HAMAP" id="MF_00558">
    <property type="entry name" value="Succ_CoA_beta"/>
    <property type="match status" value="1"/>
</dbReference>
<keyword evidence="6 8" id="KW-0547">Nucleotide-binding</keyword>
<dbReference type="GO" id="GO:0006104">
    <property type="term" value="P:succinyl-CoA metabolic process"/>
    <property type="evidence" value="ECO:0007669"/>
    <property type="project" value="TreeGrafter"/>
</dbReference>
<dbReference type="GO" id="GO:0006099">
    <property type="term" value="P:tricarboxylic acid cycle"/>
    <property type="evidence" value="ECO:0007669"/>
    <property type="project" value="UniProtKB-UniRule"/>
</dbReference>
<accession>A0A7S1WYN0</accession>
<dbReference type="AlphaFoldDB" id="A0A7S1WYN0"/>
<dbReference type="InterPro" id="IPR013650">
    <property type="entry name" value="ATP-grasp_succ-CoA_synth-type"/>
</dbReference>
<reference evidence="12" key="1">
    <citation type="submission" date="2021-01" db="EMBL/GenBank/DDBJ databases">
        <authorList>
            <person name="Corre E."/>
            <person name="Pelletier E."/>
            <person name="Niang G."/>
            <person name="Scheremetjew M."/>
            <person name="Finn R."/>
            <person name="Kale V."/>
            <person name="Holt S."/>
            <person name="Cochrane G."/>
            <person name="Meng A."/>
            <person name="Brown T."/>
            <person name="Cohen L."/>
        </authorList>
    </citation>
    <scope>NUCLEOTIDE SEQUENCE</scope>
    <source>
        <strain evidence="12">PLY429</strain>
    </source>
</reference>
<feature type="binding site" evidence="8">
    <location>
        <position position="138"/>
    </location>
    <ligand>
        <name>ATP</name>
        <dbReference type="ChEBI" id="CHEBI:30616"/>
    </ligand>
</feature>
<comment type="subunit">
    <text evidence="8 10">Heterodimer of an alpha and a beta subunit.</text>
</comment>
<dbReference type="GO" id="GO:0004775">
    <property type="term" value="F:succinate-CoA ligase (ADP-forming) activity"/>
    <property type="evidence" value="ECO:0007669"/>
    <property type="project" value="UniProtKB-UniRule"/>
</dbReference>
<gene>
    <name evidence="12" type="ORF">TCHU04912_LOCUS657</name>
</gene>
<dbReference type="PIRSF" id="PIRSF001554">
    <property type="entry name" value="SucCS_beta"/>
    <property type="match status" value="1"/>
</dbReference>
<dbReference type="InterPro" id="IPR005809">
    <property type="entry name" value="Succ_CoA_ligase-like_bsu"/>
</dbReference>
<dbReference type="Pfam" id="PF08442">
    <property type="entry name" value="ATP-grasp_2"/>
    <property type="match status" value="1"/>
</dbReference>
<keyword evidence="7 8" id="KW-0460">Magnesium</keyword>
<comment type="subcellular location">
    <subcellularLocation>
        <location evidence="8">Mitochondrion</location>
    </subcellularLocation>
</comment>
<comment type="cofactor">
    <cofactor evidence="8">
        <name>Mg(2+)</name>
        <dbReference type="ChEBI" id="CHEBI:18420"/>
    </cofactor>
    <text evidence="8">Binds 1 Mg(2+) ion per subunit.</text>
</comment>
<dbReference type="InterPro" id="IPR017866">
    <property type="entry name" value="Succ-CoA_synthase_bsu_CS"/>
</dbReference>
<dbReference type="PROSITE" id="PS01217">
    <property type="entry name" value="SUCCINYL_COA_LIG_3"/>
    <property type="match status" value="1"/>
</dbReference>
<dbReference type="Gene3D" id="3.30.470.20">
    <property type="entry name" value="ATP-grasp fold, B domain"/>
    <property type="match status" value="1"/>
</dbReference>
<keyword evidence="8 9" id="KW-0067">ATP-binding</keyword>
<feature type="binding site" evidence="8">
    <location>
        <begin position="351"/>
        <end position="353"/>
    </location>
    <ligand>
        <name>substrate</name>
        <note>ligand shared with subunit alpha</note>
    </ligand>
</feature>
<feature type="binding site" evidence="8">
    <location>
        <position position="229"/>
    </location>
    <ligand>
        <name>Mg(2+)</name>
        <dbReference type="ChEBI" id="CHEBI:18420"/>
    </ligand>
</feature>
<comment type="function">
    <text evidence="8">Succinyl-CoA synthetase functions in the citric acid cycle (TCA), coupling the hydrolysis of succinyl-CoA to the synthesis of ATP and thus represents the only step of substrate-level phosphorylation in the TCA. The beta subunit provides nucleotide specificity of the enzyme and binds the substrate succinate, while the binding sites for coenzyme A and phosphate are found in the alpha subunit.</text>
</comment>
<dbReference type="Pfam" id="PF00549">
    <property type="entry name" value="Ligase_CoA"/>
    <property type="match status" value="1"/>
</dbReference>
<feature type="binding site" evidence="8">
    <location>
        <begin position="78"/>
        <end position="80"/>
    </location>
    <ligand>
        <name>ATP</name>
        <dbReference type="ChEBI" id="CHEBI:30616"/>
    </ligand>
</feature>
<dbReference type="FunFam" id="3.30.470.20:FF:000002">
    <property type="entry name" value="Succinate--CoA ligase [ADP-forming] subunit beta"/>
    <property type="match status" value="1"/>
</dbReference>
<evidence type="ECO:0000256" key="2">
    <source>
        <dbReference type="ARBA" id="ARBA00011412"/>
    </source>
</evidence>
<evidence type="ECO:0000256" key="8">
    <source>
        <dbReference type="HAMAP-Rule" id="MF_03219"/>
    </source>
</evidence>
<evidence type="ECO:0000256" key="7">
    <source>
        <dbReference type="ARBA" id="ARBA00022842"/>
    </source>
</evidence>
<dbReference type="GO" id="GO:0005524">
    <property type="term" value="F:ATP binding"/>
    <property type="evidence" value="ECO:0007669"/>
    <property type="project" value="UniProtKB-UniRule"/>
</dbReference>
<keyword evidence="5 8" id="KW-0479">Metal-binding</keyword>
<evidence type="ECO:0000256" key="3">
    <source>
        <dbReference type="ARBA" id="ARBA00022532"/>
    </source>
</evidence>
<dbReference type="NCBIfam" id="TIGR01016">
    <property type="entry name" value="sucCoAbeta"/>
    <property type="match status" value="1"/>
</dbReference>
<keyword evidence="3 8" id="KW-0816">Tricarboxylic acid cycle</keyword>
<feature type="binding site" evidence="8">
    <location>
        <position position="71"/>
    </location>
    <ligand>
        <name>ATP</name>
        <dbReference type="ChEBI" id="CHEBI:30616"/>
    </ligand>
</feature>
<dbReference type="FunFam" id="3.40.50.261:FF:000001">
    <property type="entry name" value="Succinate--CoA ligase [ADP-forming] subunit beta"/>
    <property type="match status" value="1"/>
</dbReference>
<dbReference type="Gene3D" id="3.40.50.261">
    <property type="entry name" value="Succinyl-CoA synthetase domains"/>
    <property type="match status" value="1"/>
</dbReference>
<keyword evidence="4 8" id="KW-0436">Ligase</keyword>
<dbReference type="InterPro" id="IPR011761">
    <property type="entry name" value="ATP-grasp"/>
</dbReference>
<comment type="subunit">
    <text evidence="2">Heterooctamer of 4 alpha and 4 beta chains.</text>
</comment>
<comment type="catalytic activity">
    <reaction evidence="8">
        <text>succinate + ATP + CoA = succinyl-CoA + ADP + phosphate</text>
        <dbReference type="Rhea" id="RHEA:17661"/>
        <dbReference type="ChEBI" id="CHEBI:30031"/>
        <dbReference type="ChEBI" id="CHEBI:30616"/>
        <dbReference type="ChEBI" id="CHEBI:43474"/>
        <dbReference type="ChEBI" id="CHEBI:57287"/>
        <dbReference type="ChEBI" id="CHEBI:57292"/>
        <dbReference type="ChEBI" id="CHEBI:456216"/>
        <dbReference type="EC" id="6.2.1.5"/>
    </reaction>
</comment>
<evidence type="ECO:0000256" key="10">
    <source>
        <dbReference type="RuleBase" id="RU361258"/>
    </source>
</evidence>
<feature type="binding site" evidence="8">
    <location>
        <position position="243"/>
    </location>
    <ligand>
        <name>Mg(2+)</name>
        <dbReference type="ChEBI" id="CHEBI:18420"/>
    </ligand>
</feature>
<sequence>MFSSLIKAARHRGVASSHQLQQLRFLNIHEFQSAKLMESFGVNVPPGIACTTPDEVAAASKQLGGEEVVVKSQILAGGRGLGTFKSGLKGGVHIVPVAEAPTIAGKMLGQTLVTKQTGEAGKPVNTVLVAQKMQFTKEMYFAILLDRASAGPVIIACSEGGTSIEDLAEKFPDKILRMPIDIRTGISDQQALDVAKGLGVTGDSKAAAEQVKALYKLFVERDCTLVEVNPMAEASDGTLYSADAKLGFDDNAAFRQKELFVLKDETQEDPREVAAAKYDLNYIGLDGEIGCMVNGAGLAMATMDIIKLHGGTPANFLDVGGNASEEQVVEAFKILTADPKVKAILVNIFGGIMKCDVIASGVVNAAQQVGVNVPLIVRLEGTNVEAGKEILKGLPVVIAADDLDDAAVKAVKSLA</sequence>
<dbReference type="FunFam" id="3.30.1490.20:FF:000002">
    <property type="entry name" value="Succinate--CoA ligase [ADP-forming] subunit beta"/>
    <property type="match status" value="1"/>
</dbReference>
<dbReference type="EC" id="6.2.1.5" evidence="8"/>
<comment type="similarity">
    <text evidence="8 10">Belongs to the succinate/malate CoA ligase beta subunit family.</text>
</comment>
<evidence type="ECO:0000256" key="4">
    <source>
        <dbReference type="ARBA" id="ARBA00022598"/>
    </source>
</evidence>
<keyword evidence="8" id="KW-0496">Mitochondrion</keyword>
<proteinExistence type="inferred from homology"/>
<feature type="domain" description="ATP-grasp" evidence="11">
    <location>
        <begin position="34"/>
        <end position="259"/>
    </location>
</feature>
<dbReference type="UniPathway" id="UPA00223">
    <property type="reaction ID" value="UER00999"/>
</dbReference>
<evidence type="ECO:0000259" key="11">
    <source>
        <dbReference type="PROSITE" id="PS50975"/>
    </source>
</evidence>
<dbReference type="NCBIfam" id="NF001913">
    <property type="entry name" value="PRK00696.1"/>
    <property type="match status" value="1"/>
</dbReference>
<dbReference type="SUPFAM" id="SSF56059">
    <property type="entry name" value="Glutathione synthetase ATP-binding domain-like"/>
    <property type="match status" value="1"/>
</dbReference>
<dbReference type="InterPro" id="IPR013815">
    <property type="entry name" value="ATP_grasp_subdomain_1"/>
</dbReference>
<dbReference type="InterPro" id="IPR005811">
    <property type="entry name" value="SUCC_ACL_C"/>
</dbReference>
<dbReference type="EMBL" id="HBGG01001200">
    <property type="protein sequence ID" value="CAD9198424.1"/>
    <property type="molecule type" value="Transcribed_RNA"/>
</dbReference>
<dbReference type="GO" id="GO:0005739">
    <property type="term" value="C:mitochondrion"/>
    <property type="evidence" value="ECO:0007669"/>
    <property type="project" value="UniProtKB-SubCell"/>
</dbReference>
<protein>
    <recommendedName>
        <fullName evidence="8">Succinate--CoA ligase [ADP-forming] subunit beta, mitochondrial</fullName>
        <ecNumber evidence="8">6.2.1.5</ecNumber>
    </recommendedName>
    <alternativeName>
        <fullName evidence="8">Succinyl-CoA synthetase beta chain</fullName>
        <shortName evidence="8">SCS-beta</shortName>
    </alternativeName>
</protein>